<dbReference type="InterPro" id="IPR050183">
    <property type="entry name" value="DsbB"/>
</dbReference>
<dbReference type="GO" id="GO:0016491">
    <property type="term" value="F:oxidoreductase activity"/>
    <property type="evidence" value="ECO:0007669"/>
    <property type="project" value="UniProtKB-KW"/>
</dbReference>
<dbReference type="NCBIfam" id="NF002485">
    <property type="entry name" value="PRK01749.1"/>
    <property type="match status" value="1"/>
</dbReference>
<feature type="topological domain" description="Cytoplasmic" evidence="14">
    <location>
        <begin position="164"/>
        <end position="171"/>
    </location>
</feature>
<feature type="transmembrane region" description="Helical" evidence="15">
    <location>
        <begin position="71"/>
        <end position="89"/>
    </location>
</feature>
<dbReference type="HAMAP" id="MF_00286">
    <property type="entry name" value="DsbB"/>
    <property type="match status" value="1"/>
</dbReference>
<dbReference type="Gene3D" id="1.20.1550.10">
    <property type="entry name" value="DsbB-like"/>
    <property type="match status" value="1"/>
</dbReference>
<feature type="transmembrane region" description="Helical" evidence="15">
    <location>
        <begin position="44"/>
        <end position="64"/>
    </location>
</feature>
<evidence type="ECO:0000256" key="3">
    <source>
        <dbReference type="ARBA" id="ARBA00022448"/>
    </source>
</evidence>
<feature type="topological domain" description="Periplasmic" evidence="14">
    <location>
        <begin position="90"/>
        <end position="144"/>
    </location>
</feature>
<protein>
    <recommendedName>
        <fullName evidence="14">Disulfide bond formation protein B</fullName>
    </recommendedName>
    <alternativeName>
        <fullName evidence="14">Disulfide oxidoreductase</fullName>
    </alternativeName>
</protein>
<dbReference type="InterPro" id="IPR003752">
    <property type="entry name" value="DiS_bond_form_DsbB/BdbC"/>
</dbReference>
<dbReference type="InterPro" id="IPR022920">
    <property type="entry name" value="Disulphide_bond_form_DsbB"/>
</dbReference>
<dbReference type="PANTHER" id="PTHR36570:SF2">
    <property type="entry name" value="DISULFIDE BOND FORMATION PROTEIN B"/>
    <property type="match status" value="1"/>
</dbReference>
<evidence type="ECO:0000256" key="5">
    <source>
        <dbReference type="ARBA" id="ARBA00022519"/>
    </source>
</evidence>
<evidence type="ECO:0000256" key="11">
    <source>
        <dbReference type="ARBA" id="ARBA00023157"/>
    </source>
</evidence>
<dbReference type="SUPFAM" id="SSF158442">
    <property type="entry name" value="DsbB-like"/>
    <property type="match status" value="1"/>
</dbReference>
<dbReference type="Proteomes" id="UP001529491">
    <property type="component" value="Chromosome"/>
</dbReference>
<keyword evidence="9 14" id="KW-0560">Oxidoreductase</keyword>
<keyword evidence="5" id="KW-0997">Cell inner membrane</keyword>
<comment type="similarity">
    <text evidence="2 14">Belongs to the DsbB family.</text>
</comment>
<feature type="topological domain" description="Periplasmic" evidence="14">
    <location>
        <begin position="31"/>
        <end position="48"/>
    </location>
</feature>
<dbReference type="Pfam" id="PF02600">
    <property type="entry name" value="DsbB"/>
    <property type="match status" value="1"/>
</dbReference>
<reference evidence="16 17" key="1">
    <citation type="submission" date="2023-10" db="EMBL/GenBank/DDBJ databases">
        <title>Complete genome sequence of Shewanella sp. DAU334.</title>
        <authorList>
            <person name="Lee Y.-S."/>
            <person name="Jeong H.-R."/>
            <person name="Hwang E.-J."/>
            <person name="Choi Y.-L."/>
            <person name="Kim G.-D."/>
        </authorList>
    </citation>
    <scope>NUCLEOTIDE SEQUENCE [LARGE SCALE GENOMIC DNA]</scope>
    <source>
        <strain evidence="16 17">DAU334</strain>
    </source>
</reference>
<keyword evidence="17" id="KW-1185">Reference proteome</keyword>
<comment type="caution">
    <text evidence="14">Lacks conserved residue(s) required for the propagation of feature annotation.</text>
</comment>
<organism evidence="16 17">
    <name type="scientific">Shewanella youngdeokensis</name>
    <dbReference type="NCBI Taxonomy" id="2999068"/>
    <lineage>
        <taxon>Bacteria</taxon>
        <taxon>Pseudomonadati</taxon>
        <taxon>Pseudomonadota</taxon>
        <taxon>Gammaproteobacteria</taxon>
        <taxon>Alteromonadales</taxon>
        <taxon>Shewanellaceae</taxon>
        <taxon>Shewanella</taxon>
    </lineage>
</organism>
<evidence type="ECO:0000256" key="12">
    <source>
        <dbReference type="ARBA" id="ARBA00023186"/>
    </source>
</evidence>
<feature type="disulfide bond" description="Redox-active" evidence="14">
    <location>
        <begin position="104"/>
        <end position="130"/>
    </location>
</feature>
<evidence type="ECO:0000313" key="16">
    <source>
        <dbReference type="EMBL" id="WOT03753.1"/>
    </source>
</evidence>
<gene>
    <name evidence="14 16" type="primary">dsbB</name>
    <name evidence="16" type="ORF">RGE70_10360</name>
</gene>
<dbReference type="EMBL" id="CP136522">
    <property type="protein sequence ID" value="WOT03753.1"/>
    <property type="molecule type" value="Genomic_DNA"/>
</dbReference>
<dbReference type="RefSeq" id="WP_310471377.1">
    <property type="nucleotide sequence ID" value="NZ_CP136522.1"/>
</dbReference>
<keyword evidence="12 14" id="KW-0143">Chaperone</keyword>
<comment type="function">
    <text evidence="14">Required for disulfide bond formation in some periplasmic proteins. Acts by oxidizing the DsbA protein.</text>
</comment>
<feature type="transmembrane region" description="Helical" evidence="15">
    <location>
        <begin position="12"/>
        <end position="32"/>
    </location>
</feature>
<evidence type="ECO:0000256" key="14">
    <source>
        <dbReference type="HAMAP-Rule" id="MF_00286"/>
    </source>
</evidence>
<feature type="disulfide bond" description="Redox-active" evidence="14">
    <location>
        <begin position="40"/>
        <end position="43"/>
    </location>
</feature>
<sequence>MSALTRFAHSRAAWFTLTITALFLELAALYFQYAMKLDPCVMCIYQRVAVVGIFTAGIIGILGYHLRLARIAAVLIWATSAAWGLKLAVELVDMQTNPSPFATCNFLPEFPSWLPLHEWLPSVFMPTGMCTDIPWQMFGITMSEWMVISFAIYIIALLIFVIPSLKATKKR</sequence>
<accession>A0ABZ0JW24</accession>
<evidence type="ECO:0000256" key="2">
    <source>
        <dbReference type="ARBA" id="ARBA00008823"/>
    </source>
</evidence>
<evidence type="ECO:0000256" key="9">
    <source>
        <dbReference type="ARBA" id="ARBA00023002"/>
    </source>
</evidence>
<feature type="topological domain" description="Cytoplasmic" evidence="14">
    <location>
        <begin position="1"/>
        <end position="13"/>
    </location>
</feature>
<evidence type="ECO:0000256" key="6">
    <source>
        <dbReference type="ARBA" id="ARBA00022692"/>
    </source>
</evidence>
<evidence type="ECO:0000256" key="1">
    <source>
        <dbReference type="ARBA" id="ARBA00004429"/>
    </source>
</evidence>
<keyword evidence="4 14" id="KW-1003">Cell membrane</keyword>
<keyword evidence="3 14" id="KW-0813">Transport</keyword>
<keyword evidence="6 14" id="KW-0812">Transmembrane</keyword>
<keyword evidence="11 14" id="KW-1015">Disulfide bond</keyword>
<evidence type="ECO:0000256" key="7">
    <source>
        <dbReference type="ARBA" id="ARBA00022982"/>
    </source>
</evidence>
<evidence type="ECO:0000256" key="13">
    <source>
        <dbReference type="ARBA" id="ARBA00023284"/>
    </source>
</evidence>
<evidence type="ECO:0000256" key="8">
    <source>
        <dbReference type="ARBA" id="ARBA00022989"/>
    </source>
</evidence>
<evidence type="ECO:0000256" key="4">
    <source>
        <dbReference type="ARBA" id="ARBA00022475"/>
    </source>
</evidence>
<evidence type="ECO:0000256" key="10">
    <source>
        <dbReference type="ARBA" id="ARBA00023136"/>
    </source>
</evidence>
<keyword evidence="10 14" id="KW-0472">Membrane</keyword>
<keyword evidence="7 14" id="KW-0249">Electron transport</keyword>
<keyword evidence="13 14" id="KW-0676">Redox-active center</keyword>
<keyword evidence="8 14" id="KW-1133">Transmembrane helix</keyword>
<dbReference type="PANTHER" id="PTHR36570">
    <property type="entry name" value="DISULFIDE BOND FORMATION PROTEIN B"/>
    <property type="match status" value="1"/>
</dbReference>
<evidence type="ECO:0000313" key="17">
    <source>
        <dbReference type="Proteomes" id="UP001529491"/>
    </source>
</evidence>
<feature type="transmembrane region" description="Helical" evidence="15">
    <location>
        <begin position="145"/>
        <end position="165"/>
    </location>
</feature>
<name>A0ABZ0JW24_9GAMM</name>
<dbReference type="InterPro" id="IPR023380">
    <property type="entry name" value="DsbB-like_sf"/>
</dbReference>
<evidence type="ECO:0000256" key="15">
    <source>
        <dbReference type="SAM" id="Phobius"/>
    </source>
</evidence>
<proteinExistence type="inferred from homology"/>
<comment type="subcellular location">
    <subcellularLocation>
        <location evidence="1">Cell inner membrane</location>
        <topology evidence="1">Multi-pass membrane protein</topology>
    </subcellularLocation>
    <subcellularLocation>
        <location evidence="14">Cell membrane</location>
        <topology evidence="14">Multi-pass membrane protein</topology>
    </subcellularLocation>
</comment>